<dbReference type="Pfam" id="PF07727">
    <property type="entry name" value="RVT_2"/>
    <property type="match status" value="1"/>
</dbReference>
<sequence>MEQPPGFVAQGEFDPCLDLNNPQGFGLESLVKLFKTSTRTEAYHSIFYCHSSSDKCVYLVVYVDDIVIIGNDDIKISYHFQTKDLGHLKYFPNIEVAQSKEDIVISQRKYALDIL</sequence>
<evidence type="ECO:0000313" key="3">
    <source>
        <dbReference type="Proteomes" id="UP000257109"/>
    </source>
</evidence>
<proteinExistence type="predicted"/>
<name>A0A371GLH0_MUCPR</name>
<dbReference type="InterPro" id="IPR013103">
    <property type="entry name" value="RVT_2"/>
</dbReference>
<evidence type="ECO:0000313" key="2">
    <source>
        <dbReference type="EMBL" id="RDX91399.1"/>
    </source>
</evidence>
<organism evidence="2 3">
    <name type="scientific">Mucuna pruriens</name>
    <name type="common">Velvet bean</name>
    <name type="synonym">Dolichos pruriens</name>
    <dbReference type="NCBI Taxonomy" id="157652"/>
    <lineage>
        <taxon>Eukaryota</taxon>
        <taxon>Viridiplantae</taxon>
        <taxon>Streptophyta</taxon>
        <taxon>Embryophyta</taxon>
        <taxon>Tracheophyta</taxon>
        <taxon>Spermatophyta</taxon>
        <taxon>Magnoliopsida</taxon>
        <taxon>eudicotyledons</taxon>
        <taxon>Gunneridae</taxon>
        <taxon>Pentapetalae</taxon>
        <taxon>rosids</taxon>
        <taxon>fabids</taxon>
        <taxon>Fabales</taxon>
        <taxon>Fabaceae</taxon>
        <taxon>Papilionoideae</taxon>
        <taxon>50 kb inversion clade</taxon>
        <taxon>NPAAA clade</taxon>
        <taxon>indigoferoid/millettioid clade</taxon>
        <taxon>Phaseoleae</taxon>
        <taxon>Mucuna</taxon>
    </lineage>
</organism>
<dbReference type="EMBL" id="QJKJ01005133">
    <property type="protein sequence ID" value="RDX91399.1"/>
    <property type="molecule type" value="Genomic_DNA"/>
</dbReference>
<feature type="domain" description="Reverse transcriptase Ty1/copia-type" evidence="1">
    <location>
        <begin position="3"/>
        <end position="114"/>
    </location>
</feature>
<dbReference type="Proteomes" id="UP000257109">
    <property type="component" value="Unassembled WGS sequence"/>
</dbReference>
<dbReference type="AlphaFoldDB" id="A0A371GLH0"/>
<keyword evidence="3" id="KW-1185">Reference proteome</keyword>
<gene>
    <name evidence="2" type="ORF">CR513_26643</name>
</gene>
<accession>A0A371GLH0</accession>
<feature type="non-terminal residue" evidence="2">
    <location>
        <position position="1"/>
    </location>
</feature>
<protein>
    <recommendedName>
        <fullName evidence="1">Reverse transcriptase Ty1/copia-type domain-containing protein</fullName>
    </recommendedName>
</protein>
<dbReference type="OrthoDB" id="1411639at2759"/>
<comment type="caution">
    <text evidence="2">The sequence shown here is derived from an EMBL/GenBank/DDBJ whole genome shotgun (WGS) entry which is preliminary data.</text>
</comment>
<evidence type="ECO:0000259" key="1">
    <source>
        <dbReference type="Pfam" id="PF07727"/>
    </source>
</evidence>
<reference evidence="2" key="1">
    <citation type="submission" date="2018-05" db="EMBL/GenBank/DDBJ databases">
        <title>Draft genome of Mucuna pruriens seed.</title>
        <authorList>
            <person name="Nnadi N.E."/>
            <person name="Vos R."/>
            <person name="Hasami M.H."/>
            <person name="Devisetty U.K."/>
            <person name="Aguiy J.C."/>
        </authorList>
    </citation>
    <scope>NUCLEOTIDE SEQUENCE [LARGE SCALE GENOMIC DNA]</scope>
    <source>
        <strain evidence="2">JCA_2017</strain>
    </source>
</reference>